<dbReference type="SUPFAM" id="SSF52821">
    <property type="entry name" value="Rhodanese/Cell cycle control phosphatase"/>
    <property type="match status" value="1"/>
</dbReference>
<gene>
    <name evidence="3" type="ORF">OEZ85_005271</name>
</gene>
<dbReference type="Gene3D" id="3.40.250.10">
    <property type="entry name" value="Rhodanese-like domain"/>
    <property type="match status" value="1"/>
</dbReference>
<feature type="region of interest" description="Disordered" evidence="1">
    <location>
        <begin position="563"/>
        <end position="593"/>
    </location>
</feature>
<organism evidence="3 4">
    <name type="scientific">Tetradesmus obliquus</name>
    <name type="common">Green alga</name>
    <name type="synonym">Acutodesmus obliquus</name>
    <dbReference type="NCBI Taxonomy" id="3088"/>
    <lineage>
        <taxon>Eukaryota</taxon>
        <taxon>Viridiplantae</taxon>
        <taxon>Chlorophyta</taxon>
        <taxon>core chlorophytes</taxon>
        <taxon>Chlorophyceae</taxon>
        <taxon>CS clade</taxon>
        <taxon>Sphaeropleales</taxon>
        <taxon>Scenedesmaceae</taxon>
        <taxon>Tetradesmus</taxon>
    </lineage>
</organism>
<dbReference type="Gene3D" id="1.20.120.20">
    <property type="entry name" value="Apolipoprotein"/>
    <property type="match status" value="1"/>
</dbReference>
<dbReference type="EMBL" id="CP126219">
    <property type="protein sequence ID" value="WIA20929.1"/>
    <property type="molecule type" value="Genomic_DNA"/>
</dbReference>
<dbReference type="PANTHER" id="PTHR34209:SF1">
    <property type="entry name" value="CALCIUM SENSING RECEPTOR, CHLOROPLASTIC"/>
    <property type="match status" value="1"/>
</dbReference>
<proteinExistence type="predicted"/>
<dbReference type="InterPro" id="IPR044690">
    <property type="entry name" value="CAS_plant"/>
</dbReference>
<accession>A0ABY8UIR0</accession>
<feature type="region of interest" description="Disordered" evidence="1">
    <location>
        <begin position="613"/>
        <end position="634"/>
    </location>
</feature>
<feature type="domain" description="Rhodanese" evidence="2">
    <location>
        <begin position="337"/>
        <end position="461"/>
    </location>
</feature>
<protein>
    <recommendedName>
        <fullName evidence="2">Rhodanese domain-containing protein</fullName>
    </recommendedName>
</protein>
<dbReference type="Proteomes" id="UP001244341">
    <property type="component" value="Chromosome 12b"/>
</dbReference>
<evidence type="ECO:0000256" key="1">
    <source>
        <dbReference type="SAM" id="MobiDB-lite"/>
    </source>
</evidence>
<dbReference type="PROSITE" id="PS50206">
    <property type="entry name" value="RHODANESE_3"/>
    <property type="match status" value="1"/>
</dbReference>
<evidence type="ECO:0000259" key="2">
    <source>
        <dbReference type="PROSITE" id="PS50206"/>
    </source>
</evidence>
<dbReference type="InterPro" id="IPR036873">
    <property type="entry name" value="Rhodanese-like_dom_sf"/>
</dbReference>
<dbReference type="InterPro" id="IPR001763">
    <property type="entry name" value="Rhodanese-like_dom"/>
</dbReference>
<evidence type="ECO:0000313" key="4">
    <source>
        <dbReference type="Proteomes" id="UP001244341"/>
    </source>
</evidence>
<dbReference type="Pfam" id="PF00581">
    <property type="entry name" value="Rhodanese"/>
    <property type="match status" value="1"/>
</dbReference>
<dbReference type="PANTHER" id="PTHR34209">
    <property type="entry name" value="RHODANESE/CELL CYCLE CONTROL PHOSPHATASE SUPERFAMILY PROTEIN"/>
    <property type="match status" value="1"/>
</dbReference>
<name>A0ABY8UIR0_TETOB</name>
<evidence type="ECO:0000313" key="3">
    <source>
        <dbReference type="EMBL" id="WIA20929.1"/>
    </source>
</evidence>
<sequence>MKLAPSLQARGHVQGLQRAVVSHPGVPRHRQQRLVHALSDTAKATIAPAAVPEALTEAVAAPAAPAVTTAPELPAISLPAELPPLPDLSAASEQAAKTVSDLTGGVTSAAAGVTDKAAELASAANQATSQVTDAASKAAADLTATLSGATSGVTSKVTDLTSNLGKGASDVAGNVSSTVNSTLTTVKGGLDQVKGTVDQATAGLTGAVGSAFETVNSTTQQLTGKVNDTFGSTTAAVNQTLDAANAQITAVTGQVSASVDAATQSFLAALPPPVKDAAVAVGSGVAAAAHTAVEHPRAAAVLTAAVAVPAAISYYKGRYAGYAGELSPGQVSVLLGEEANVFLVDVRPDEAREEEGLPQLKLQARFKVAAFPLLQKNDVLPPRIAREAANAEELRLLINAAYIAGLPPCQGSLTKIVVMDSTGSDKARDLARALVSLGYQLSYVMEGGFAGWAAAQLPVVEDASEYDASTGAVIGDELEVIAGKANEVVATVAQPQVGLPLLGGGALLTYAALNYHTTLKFVGVLGVMLTIGNKLLSYDSPKDAFDDITGTLGGVAKTVSSFKPPSLPKAPKLPSMPSMPKLPGGSSSSSSSGAAAATAAAAAGVPSGFAGLRAAASSGEDEKEAEEQAAASDV</sequence>
<keyword evidence="4" id="KW-1185">Reference proteome</keyword>
<reference evidence="3 4" key="1">
    <citation type="submission" date="2023-05" db="EMBL/GenBank/DDBJ databases">
        <title>A 100% complete, gapless, phased diploid assembly of the Scenedesmus obliquus UTEX 3031 genome.</title>
        <authorList>
            <person name="Biondi T.C."/>
            <person name="Hanschen E.R."/>
            <person name="Kwon T."/>
            <person name="Eng W."/>
            <person name="Kruse C.P.S."/>
            <person name="Koehler S.I."/>
            <person name="Kunde Y."/>
            <person name="Gleasner C.D."/>
            <person name="You Mak K.T."/>
            <person name="Polle J."/>
            <person name="Hovde B.T."/>
            <person name="Starkenburg S.R."/>
        </authorList>
    </citation>
    <scope>NUCLEOTIDE SEQUENCE [LARGE SCALE GENOMIC DNA]</scope>
    <source>
        <strain evidence="3 4">DOE0152z</strain>
    </source>
</reference>